<evidence type="ECO:0000313" key="3">
    <source>
        <dbReference type="EMBL" id="GEU42228.1"/>
    </source>
</evidence>
<gene>
    <name evidence="3" type="ORF">Tci_014206</name>
</gene>
<dbReference type="InterPro" id="IPR000477">
    <property type="entry name" value="RT_dom"/>
</dbReference>
<evidence type="ECO:0000256" key="1">
    <source>
        <dbReference type="SAM" id="MobiDB-lite"/>
    </source>
</evidence>
<dbReference type="Gene3D" id="3.30.70.270">
    <property type="match status" value="1"/>
</dbReference>
<sequence length="977" mass="111924">MDKIRRDKRKEVYTRLDFGEDSKKSRRIRVHTQNLSAKTLSARYRNPSERPQIRDRLRNNDGNVFGRIGHRRKSAFKRLSDTYSPSTTKFGPDREYSRDDSYSRGRPHQQNSSPSRDRPRSRDRSQDIKESYGNTYSSYRTGDKHRYHSHGIGCSSSMKKGRNSESLVSRVSKSGTSEGGHWKSKSKGGKPTDEEDLAVPLSWTARVWFDELPPESIDGYKDLKAAFLAYFRQQKKYVKDAVEIHNIKQKDGETIEDFMERFKNKTGRMKGAPECLGIFGFMHGVNNPELTKRLNEHVPKTLEEMMTTTEVLYGEKPLNQPKDGRGSNKFTPLTKTPKEIFAAESGKFKPPPPMVTPLEKRSSNKFCEFHNDKGHSTDESTPKDHAKKAKAHQKNFKVAIHPGFPDQEITIGGTPPDMTEVPRSIAEHRLNIREGHSPVRLKKQGQASERAKAIQVEVQKLVEAGILREVYYHDWLSKPIMVKKHDGYHQIHMAGQDEEKIAFHTSHGVYCYTKMPFGLKNAGATYQRLVDKAFDKQVGRNLEIYVDDLVIKSHTETELLRDIEETFRTLRKINMKLNPKKWEQNITYRLWTSVKGQILADFLVEKPNDAPPDTSVIKTPQELWTLFTDGSSCVDGSSAWLILTSPEGTEFTYALRFLFTAYNNEAEYEALIVLVEVLKEKSIQEEEVTTVVEEEGPTWMTPIMKYLKDGTLPEGPGKVKFLIVTIDYFTKWIEAKSVATITGNQVKKFVWDNIVCRFGLPGEIVSDNDKQFNDNPFKDWCEKLNITQRFALVKHPQSNGLVERVNQSLGEGIKARLGEGNENWIKELPHVRWAHRTMIKSSHGDTPFSLTYGTEAVIPTEIRMPTYRTAIVDVVHNNEELRLNLDLLEEQRECAPIHEAKAKLKMTKYYNTNRPGDFVYRSNEASHAMDRGKLGPKWEGPYEVTKALGDGAYRLRSTDGAVIFQTWNVANLKKCYL</sequence>
<comment type="caution">
    <text evidence="3">The sequence shown here is derived from an EMBL/GenBank/DDBJ whole genome shotgun (WGS) entry which is preliminary data.</text>
</comment>
<dbReference type="Pfam" id="PF00665">
    <property type="entry name" value="rve"/>
    <property type="match status" value="1"/>
</dbReference>
<evidence type="ECO:0000259" key="2">
    <source>
        <dbReference type="PROSITE" id="PS50994"/>
    </source>
</evidence>
<dbReference type="Pfam" id="PF03732">
    <property type="entry name" value="Retrotrans_gag"/>
    <property type="match status" value="1"/>
</dbReference>
<dbReference type="InterPro" id="IPR043128">
    <property type="entry name" value="Rev_trsase/Diguanyl_cyclase"/>
</dbReference>
<feature type="domain" description="Integrase catalytic" evidence="2">
    <location>
        <begin position="698"/>
        <end position="855"/>
    </location>
</feature>
<feature type="compositionally biased region" description="Basic and acidic residues" evidence="1">
    <location>
        <begin position="46"/>
        <end position="59"/>
    </location>
</feature>
<proteinExistence type="predicted"/>
<dbReference type="GO" id="GO:0015074">
    <property type="term" value="P:DNA integration"/>
    <property type="evidence" value="ECO:0007669"/>
    <property type="project" value="InterPro"/>
</dbReference>
<dbReference type="Gene3D" id="3.30.420.10">
    <property type="entry name" value="Ribonuclease H-like superfamily/Ribonuclease H"/>
    <property type="match status" value="2"/>
</dbReference>
<feature type="compositionally biased region" description="Basic and acidic residues" evidence="1">
    <location>
        <begin position="115"/>
        <end position="130"/>
    </location>
</feature>
<dbReference type="InterPro" id="IPR050951">
    <property type="entry name" value="Retrovirus_Pol_polyprotein"/>
</dbReference>
<dbReference type="CDD" id="cd01647">
    <property type="entry name" value="RT_LTR"/>
    <property type="match status" value="1"/>
</dbReference>
<accession>A0A6L2JYQ0</accession>
<dbReference type="InterPro" id="IPR043502">
    <property type="entry name" value="DNA/RNA_pol_sf"/>
</dbReference>
<dbReference type="PANTHER" id="PTHR37984">
    <property type="entry name" value="PROTEIN CBG26694"/>
    <property type="match status" value="1"/>
</dbReference>
<organism evidence="3">
    <name type="scientific">Tanacetum cinerariifolium</name>
    <name type="common">Dalmatian daisy</name>
    <name type="synonym">Chrysanthemum cinerariifolium</name>
    <dbReference type="NCBI Taxonomy" id="118510"/>
    <lineage>
        <taxon>Eukaryota</taxon>
        <taxon>Viridiplantae</taxon>
        <taxon>Streptophyta</taxon>
        <taxon>Embryophyta</taxon>
        <taxon>Tracheophyta</taxon>
        <taxon>Spermatophyta</taxon>
        <taxon>Magnoliopsida</taxon>
        <taxon>eudicotyledons</taxon>
        <taxon>Gunneridae</taxon>
        <taxon>Pentapetalae</taxon>
        <taxon>asterids</taxon>
        <taxon>campanulids</taxon>
        <taxon>Asterales</taxon>
        <taxon>Asteraceae</taxon>
        <taxon>Asteroideae</taxon>
        <taxon>Anthemideae</taxon>
        <taxon>Anthemidinae</taxon>
        <taxon>Tanacetum</taxon>
    </lineage>
</organism>
<name>A0A6L2JYQ0_TANCI</name>
<dbReference type="PANTHER" id="PTHR37984:SF5">
    <property type="entry name" value="PROTEIN NYNRIN-LIKE"/>
    <property type="match status" value="1"/>
</dbReference>
<keyword evidence="3" id="KW-0695">RNA-directed DNA polymerase</keyword>
<feature type="compositionally biased region" description="Polar residues" evidence="1">
    <location>
        <begin position="154"/>
        <end position="176"/>
    </location>
</feature>
<dbReference type="GO" id="GO:0003964">
    <property type="term" value="F:RNA-directed DNA polymerase activity"/>
    <property type="evidence" value="ECO:0007669"/>
    <property type="project" value="UniProtKB-KW"/>
</dbReference>
<reference evidence="3" key="1">
    <citation type="journal article" date="2019" name="Sci. Rep.">
        <title>Draft genome of Tanacetum cinerariifolium, the natural source of mosquito coil.</title>
        <authorList>
            <person name="Yamashiro T."/>
            <person name="Shiraishi A."/>
            <person name="Satake H."/>
            <person name="Nakayama K."/>
        </authorList>
    </citation>
    <scope>NUCLEOTIDE SEQUENCE</scope>
</reference>
<dbReference type="Pfam" id="PF00078">
    <property type="entry name" value="RVT_1"/>
    <property type="match status" value="1"/>
</dbReference>
<feature type="compositionally biased region" description="Basic and acidic residues" evidence="1">
    <location>
        <begin position="91"/>
        <end position="103"/>
    </location>
</feature>
<dbReference type="InterPro" id="IPR012337">
    <property type="entry name" value="RNaseH-like_sf"/>
</dbReference>
<dbReference type="InterPro" id="IPR036397">
    <property type="entry name" value="RNaseH_sf"/>
</dbReference>
<dbReference type="SUPFAM" id="SSF56672">
    <property type="entry name" value="DNA/RNA polymerases"/>
    <property type="match status" value="1"/>
</dbReference>
<dbReference type="Gene3D" id="3.10.10.10">
    <property type="entry name" value="HIV Type 1 Reverse Transcriptase, subunit A, domain 1"/>
    <property type="match status" value="2"/>
</dbReference>
<dbReference type="GO" id="GO:0003676">
    <property type="term" value="F:nucleic acid binding"/>
    <property type="evidence" value="ECO:0007669"/>
    <property type="project" value="InterPro"/>
</dbReference>
<keyword evidence="3" id="KW-0548">Nucleotidyltransferase</keyword>
<feature type="region of interest" description="Disordered" evidence="1">
    <location>
        <begin position="24"/>
        <end position="195"/>
    </location>
</feature>
<dbReference type="PROSITE" id="PS50994">
    <property type="entry name" value="INTEGRASE"/>
    <property type="match status" value="1"/>
</dbReference>
<dbReference type="AlphaFoldDB" id="A0A6L2JYQ0"/>
<dbReference type="InterPro" id="IPR001584">
    <property type="entry name" value="Integrase_cat-core"/>
</dbReference>
<dbReference type="InterPro" id="IPR005162">
    <property type="entry name" value="Retrotrans_gag_dom"/>
</dbReference>
<dbReference type="SUPFAM" id="SSF53098">
    <property type="entry name" value="Ribonuclease H-like"/>
    <property type="match status" value="1"/>
</dbReference>
<protein>
    <submittedName>
        <fullName evidence="3">Reverse transcriptase domain-containing protein</fullName>
    </submittedName>
</protein>
<dbReference type="EMBL" id="BKCJ010001542">
    <property type="protein sequence ID" value="GEU42228.1"/>
    <property type="molecule type" value="Genomic_DNA"/>
</dbReference>
<keyword evidence="3" id="KW-0808">Transferase</keyword>